<reference evidence="2 3" key="1">
    <citation type="submission" date="2024-04" db="EMBL/GenBank/DDBJ databases">
        <title>Luteolibacter sp. isolated from soil.</title>
        <authorList>
            <person name="An J."/>
        </authorList>
    </citation>
    <scope>NUCLEOTIDE SEQUENCE [LARGE SCALE GENOMIC DNA]</scope>
    <source>
        <strain evidence="2 3">Y139</strain>
    </source>
</reference>
<keyword evidence="3" id="KW-1185">Reference proteome</keyword>
<evidence type="ECO:0000256" key="1">
    <source>
        <dbReference type="SAM" id="SignalP"/>
    </source>
</evidence>
<feature type="signal peptide" evidence="1">
    <location>
        <begin position="1"/>
        <end position="21"/>
    </location>
</feature>
<organism evidence="2 3">
    <name type="scientific">Luteolibacter soli</name>
    <dbReference type="NCBI Taxonomy" id="3135280"/>
    <lineage>
        <taxon>Bacteria</taxon>
        <taxon>Pseudomonadati</taxon>
        <taxon>Verrucomicrobiota</taxon>
        <taxon>Verrucomicrobiia</taxon>
        <taxon>Verrucomicrobiales</taxon>
        <taxon>Verrucomicrobiaceae</taxon>
        <taxon>Luteolibacter</taxon>
    </lineage>
</organism>
<evidence type="ECO:0008006" key="4">
    <source>
        <dbReference type="Google" id="ProtNLM"/>
    </source>
</evidence>
<gene>
    <name evidence="2" type="ORF">WKV53_26060</name>
</gene>
<comment type="caution">
    <text evidence="2">The sequence shown here is derived from an EMBL/GenBank/DDBJ whole genome shotgun (WGS) entry which is preliminary data.</text>
</comment>
<dbReference type="EMBL" id="JBBUKT010000015">
    <property type="protein sequence ID" value="MEK7954008.1"/>
    <property type="molecule type" value="Genomic_DNA"/>
</dbReference>
<accession>A0ABU9B2H8</accession>
<sequence>MMTMRLLPLLALALSASSAFADGRKVSFRTLCLDYSGSVNEVVLPAAKAGEAATTLPLYTSGPSPVIEATFATTDAVLYIKGDPTKPVIAAKAPLAKSDRQLFVLTPGPEGEGKPPYIMRAYDDDLTTFKLGSVRAINLAAVPVRFVISGTTTPQIPTDKHAIFPQSTKVDEYNMYPVAVEFLSGNGSWVKGYSASWKASDQRREIVVTLIDPRFKQPSVKYFNDSPQWLEKPPGATP</sequence>
<evidence type="ECO:0000313" key="2">
    <source>
        <dbReference type="EMBL" id="MEK7954008.1"/>
    </source>
</evidence>
<feature type="chain" id="PRO_5046002503" description="DUF4397 domain-containing protein" evidence="1">
    <location>
        <begin position="22"/>
        <end position="238"/>
    </location>
</feature>
<proteinExistence type="predicted"/>
<evidence type="ECO:0000313" key="3">
    <source>
        <dbReference type="Proteomes" id="UP001371305"/>
    </source>
</evidence>
<protein>
    <recommendedName>
        <fullName evidence="4">DUF4397 domain-containing protein</fullName>
    </recommendedName>
</protein>
<dbReference type="Proteomes" id="UP001371305">
    <property type="component" value="Unassembled WGS sequence"/>
</dbReference>
<name>A0ABU9B2H8_9BACT</name>
<keyword evidence="1" id="KW-0732">Signal</keyword>